<accession>A0A915NC85</accession>
<reference evidence="3" key="1">
    <citation type="submission" date="2022-11" db="UniProtKB">
        <authorList>
            <consortium name="WormBaseParasite"/>
        </authorList>
    </citation>
    <scope>IDENTIFICATION</scope>
</reference>
<sequence>MPSSSTSSVAFDDDEIETPNTKRRRTSLQGANVSETELRRQVLQLELKFLEKKEEFFDRVSGKVEKLIENASEYYDRKLMKKNEEEYVIEGGMTYSQMKKV</sequence>
<organism evidence="2 3">
    <name type="scientific">Meloidogyne javanica</name>
    <name type="common">Root-knot nematode worm</name>
    <dbReference type="NCBI Taxonomy" id="6303"/>
    <lineage>
        <taxon>Eukaryota</taxon>
        <taxon>Metazoa</taxon>
        <taxon>Ecdysozoa</taxon>
        <taxon>Nematoda</taxon>
        <taxon>Chromadorea</taxon>
        <taxon>Rhabditida</taxon>
        <taxon>Tylenchina</taxon>
        <taxon>Tylenchomorpha</taxon>
        <taxon>Tylenchoidea</taxon>
        <taxon>Meloidogynidae</taxon>
        <taxon>Meloidogyninae</taxon>
        <taxon>Meloidogyne</taxon>
        <taxon>Meloidogyne incognita group</taxon>
    </lineage>
</organism>
<keyword evidence="2" id="KW-1185">Reference proteome</keyword>
<name>A0A915NC85_MELJA</name>
<feature type="region of interest" description="Disordered" evidence="1">
    <location>
        <begin position="1"/>
        <end position="33"/>
    </location>
</feature>
<protein>
    <submittedName>
        <fullName evidence="3">Uncharacterized protein</fullName>
    </submittedName>
</protein>
<evidence type="ECO:0000313" key="3">
    <source>
        <dbReference type="WBParaSite" id="scaffold8853_cov263.g13417"/>
    </source>
</evidence>
<dbReference type="Proteomes" id="UP000887561">
    <property type="component" value="Unplaced"/>
</dbReference>
<dbReference type="WBParaSite" id="scaffold8853_cov263.g13417">
    <property type="protein sequence ID" value="scaffold8853_cov263.g13417"/>
    <property type="gene ID" value="scaffold8853_cov263.g13417"/>
</dbReference>
<evidence type="ECO:0000256" key="1">
    <source>
        <dbReference type="SAM" id="MobiDB-lite"/>
    </source>
</evidence>
<proteinExistence type="predicted"/>
<evidence type="ECO:0000313" key="2">
    <source>
        <dbReference type="Proteomes" id="UP000887561"/>
    </source>
</evidence>
<dbReference type="AlphaFoldDB" id="A0A915NC85"/>